<accession>A0A951UKV3</accession>
<evidence type="ECO:0000313" key="3">
    <source>
        <dbReference type="Proteomes" id="UP000715781"/>
    </source>
</evidence>
<evidence type="ECO:0008006" key="4">
    <source>
        <dbReference type="Google" id="ProtNLM"/>
    </source>
</evidence>
<reference evidence="2" key="1">
    <citation type="submission" date="2021-05" db="EMBL/GenBank/DDBJ databases">
        <authorList>
            <person name="Pietrasiak N."/>
            <person name="Ward R."/>
            <person name="Stajich J.E."/>
            <person name="Kurbessoian T."/>
        </authorList>
    </citation>
    <scope>NUCLEOTIDE SEQUENCE</scope>
    <source>
        <strain evidence="2">JT2-VF2</strain>
    </source>
</reference>
<gene>
    <name evidence="2" type="ORF">KME32_36360</name>
</gene>
<evidence type="ECO:0000313" key="2">
    <source>
        <dbReference type="EMBL" id="MBW4566431.1"/>
    </source>
</evidence>
<reference evidence="2" key="2">
    <citation type="journal article" date="2022" name="Microbiol. Resour. Announc.">
        <title>Metagenome Sequencing to Explore Phylogenomics of Terrestrial Cyanobacteria.</title>
        <authorList>
            <person name="Ward R.D."/>
            <person name="Stajich J.E."/>
            <person name="Johansen J.R."/>
            <person name="Huntemann M."/>
            <person name="Clum A."/>
            <person name="Foster B."/>
            <person name="Foster B."/>
            <person name="Roux S."/>
            <person name="Palaniappan K."/>
            <person name="Varghese N."/>
            <person name="Mukherjee S."/>
            <person name="Reddy T.B.K."/>
            <person name="Daum C."/>
            <person name="Copeland A."/>
            <person name="Chen I.A."/>
            <person name="Ivanova N.N."/>
            <person name="Kyrpides N.C."/>
            <person name="Shapiro N."/>
            <person name="Eloe-Fadrosh E.A."/>
            <person name="Pietrasiak N."/>
        </authorList>
    </citation>
    <scope>NUCLEOTIDE SEQUENCE</scope>
    <source>
        <strain evidence="2">JT2-VF2</strain>
    </source>
</reference>
<name>A0A951UKV3_9NOST</name>
<dbReference type="AlphaFoldDB" id="A0A951UKV3"/>
<proteinExistence type="predicted"/>
<comment type="caution">
    <text evidence="2">The sequence shown here is derived from an EMBL/GenBank/DDBJ whole genome shotgun (WGS) entry which is preliminary data.</text>
</comment>
<evidence type="ECO:0000256" key="1">
    <source>
        <dbReference type="SAM" id="Coils"/>
    </source>
</evidence>
<dbReference type="EMBL" id="JAHHHN010000084">
    <property type="protein sequence ID" value="MBW4566431.1"/>
    <property type="molecule type" value="Genomic_DNA"/>
</dbReference>
<keyword evidence="1" id="KW-0175">Coiled coil</keyword>
<organism evidence="2 3">
    <name type="scientific">Mojavia pulchra JT2-VF2</name>
    <dbReference type="NCBI Taxonomy" id="287848"/>
    <lineage>
        <taxon>Bacteria</taxon>
        <taxon>Bacillati</taxon>
        <taxon>Cyanobacteriota</taxon>
        <taxon>Cyanophyceae</taxon>
        <taxon>Nostocales</taxon>
        <taxon>Nostocaceae</taxon>
    </lineage>
</organism>
<protein>
    <recommendedName>
        <fullName evidence="4">Tetratricopeptide repeat protein</fullName>
    </recommendedName>
</protein>
<sequence length="342" mass="38335">MQIFSKFTIYKLLSVQFIAVTSILLCLNTSSTRGQSLQVGKRWCSEPMGRNLQSGNLLCKGDRIYPNQNARVEILCYSNKKRFKIQQSSFLKIEDLCTPLQPSSARRCTPLTLNNCPTRKGPNGNENAPKIIQPYGKILINNRPLISWSAVTGATSYTVLVKGPGVDWQTEVKDTTLSYPSDRKELQYGNAFTITVIVNSGNSPISADSSVVHLLSESKIKQINQVVQQINSLGLAPDEIFVDLNAIYMSEGLLNETIETLKERARAKSQNPSVYRILGDRYIEAWLPEEAKRVYTKAVGLARVERNSEELAIAQERLRILESQLRLLETQSQLPTRTNPAQ</sequence>
<dbReference type="Proteomes" id="UP000715781">
    <property type="component" value="Unassembled WGS sequence"/>
</dbReference>
<feature type="coiled-coil region" evidence="1">
    <location>
        <begin position="304"/>
        <end position="331"/>
    </location>
</feature>